<reference evidence="1 2" key="1">
    <citation type="submission" date="2015-01" db="EMBL/GenBank/DDBJ databases">
        <title>Evolution of Trichinella species and genotypes.</title>
        <authorList>
            <person name="Korhonen P.K."/>
            <person name="Edoardo P."/>
            <person name="Giuseppe L.R."/>
            <person name="Gasser R.B."/>
        </authorList>
    </citation>
    <scope>NUCLEOTIDE SEQUENCE [LARGE SCALE GENOMIC DNA]</scope>
    <source>
        <strain evidence="1">ISS1029</strain>
    </source>
</reference>
<sequence>MLYPVANQQPNYCRCLVYKEQYKIQSSSLHPPLILSKNCDVHCDTYSEIDGDGNLCGFLYGRNDDMMQCQWVLQN</sequence>
<organism evidence="1 2">
    <name type="scientific">Trichinella zimbabwensis</name>
    <dbReference type="NCBI Taxonomy" id="268475"/>
    <lineage>
        <taxon>Eukaryota</taxon>
        <taxon>Metazoa</taxon>
        <taxon>Ecdysozoa</taxon>
        <taxon>Nematoda</taxon>
        <taxon>Enoplea</taxon>
        <taxon>Dorylaimia</taxon>
        <taxon>Trichinellida</taxon>
        <taxon>Trichinellidae</taxon>
        <taxon>Trichinella</taxon>
    </lineage>
</organism>
<gene>
    <name evidence="1" type="ORF">T11_9053</name>
</gene>
<dbReference type="AlphaFoldDB" id="A0A0V1GPR4"/>
<name>A0A0V1GPR4_9BILA</name>
<dbReference type="Proteomes" id="UP000055024">
    <property type="component" value="Unassembled WGS sequence"/>
</dbReference>
<protein>
    <submittedName>
        <fullName evidence="1">Uncharacterized protein</fullName>
    </submittedName>
</protein>
<keyword evidence="2" id="KW-1185">Reference proteome</keyword>
<evidence type="ECO:0000313" key="1">
    <source>
        <dbReference type="EMBL" id="KRZ00143.1"/>
    </source>
</evidence>
<comment type="caution">
    <text evidence="1">The sequence shown here is derived from an EMBL/GenBank/DDBJ whole genome shotgun (WGS) entry which is preliminary data.</text>
</comment>
<proteinExistence type="predicted"/>
<accession>A0A0V1GPR4</accession>
<evidence type="ECO:0000313" key="2">
    <source>
        <dbReference type="Proteomes" id="UP000055024"/>
    </source>
</evidence>
<dbReference type="EMBL" id="JYDP01000564">
    <property type="protein sequence ID" value="KRZ00143.1"/>
    <property type="molecule type" value="Genomic_DNA"/>
</dbReference>